<organism evidence="1">
    <name type="scientific">hydrothermal vent metagenome</name>
    <dbReference type="NCBI Taxonomy" id="652676"/>
    <lineage>
        <taxon>unclassified sequences</taxon>
        <taxon>metagenomes</taxon>
        <taxon>ecological metagenomes</taxon>
    </lineage>
</organism>
<evidence type="ECO:0000313" key="1">
    <source>
        <dbReference type="EMBL" id="VAW93411.1"/>
    </source>
</evidence>
<evidence type="ECO:0008006" key="2">
    <source>
        <dbReference type="Google" id="ProtNLM"/>
    </source>
</evidence>
<protein>
    <recommendedName>
        <fullName evidence="2">Segregation and condensation protein A</fullName>
    </recommendedName>
</protein>
<sequence>MSEEPPSVELHILRAMRRTLTNVAKDTYTPPGMRHPLSEETINDIRECLTLISGRENELGGMAGGDRPHFTDEIRDTVVVQLDTCNLKKKD</sequence>
<gene>
    <name evidence="1" type="ORF">MNBD_GAMMA20-1407</name>
</gene>
<reference evidence="1" key="1">
    <citation type="submission" date="2018-06" db="EMBL/GenBank/DDBJ databases">
        <authorList>
            <person name="Zhirakovskaya E."/>
        </authorList>
    </citation>
    <scope>NUCLEOTIDE SEQUENCE</scope>
</reference>
<name>A0A3B0ZP09_9ZZZZ</name>
<dbReference type="EMBL" id="UOFU01000026">
    <property type="protein sequence ID" value="VAW93411.1"/>
    <property type="molecule type" value="Genomic_DNA"/>
</dbReference>
<dbReference type="AlphaFoldDB" id="A0A3B0ZP09"/>
<proteinExistence type="predicted"/>
<accession>A0A3B0ZP09</accession>